<dbReference type="KEGG" id="ral:Rumal_3999"/>
<accession>E6UL75</accession>
<protein>
    <submittedName>
        <fullName evidence="1">Uncharacterized protein</fullName>
    </submittedName>
</protein>
<dbReference type="Proteomes" id="UP000006919">
    <property type="component" value="Plasmid pRUMAL03"/>
</dbReference>
<geneLocation type="plasmid" evidence="1 2">
    <name>pRUMAL03</name>
</geneLocation>
<sequence length="42" mass="5025">MKIVICDDMVDETRAFIYKKKRIEPKPESEERLEGQVHFSDI</sequence>
<name>E6UL75_RUMA7</name>
<reference evidence="2" key="1">
    <citation type="journal article" date="2011" name="J. Bacteriol.">
        <title>Complete genome of the cellulolytic ruminal bacterium Ruminococcus albus 7.</title>
        <authorList>
            <person name="Suen G."/>
            <person name="Stevenson D.M."/>
            <person name="Bruce D.C."/>
            <person name="Chertkov O."/>
            <person name="Copeland A."/>
            <person name="Cheng J.F."/>
            <person name="Detter C."/>
            <person name="Detter J.C."/>
            <person name="Goodwin L.A."/>
            <person name="Han C.S."/>
            <person name="Hauser L.J."/>
            <person name="Ivanova N.N."/>
            <person name="Kyrpides N.C."/>
            <person name="Land M.L."/>
            <person name="Lapidus A."/>
            <person name="Lucas S."/>
            <person name="Ovchinnikova G."/>
            <person name="Pitluck S."/>
            <person name="Tapia R."/>
            <person name="Woyke T."/>
            <person name="Boyum J."/>
            <person name="Mead D."/>
            <person name="Weimer P.J."/>
        </authorList>
    </citation>
    <scope>NUCLEOTIDE SEQUENCE [LARGE SCALE GENOMIC DNA]</scope>
    <source>
        <strain evidence="2">ATCC 27210 / DSM 20455 / JCM 14654 / NCDO 2250 / 7</strain>
        <plasmid evidence="2">pRUMAL03</plasmid>
    </source>
</reference>
<proteinExistence type="predicted"/>
<evidence type="ECO:0000313" key="2">
    <source>
        <dbReference type="Proteomes" id="UP000006919"/>
    </source>
</evidence>
<gene>
    <name evidence="1" type="ordered locus">Rumal_3999</name>
</gene>
<dbReference type="EMBL" id="CP002406">
    <property type="protein sequence ID" value="ADU24421.1"/>
    <property type="molecule type" value="Genomic_DNA"/>
</dbReference>
<keyword evidence="1" id="KW-0614">Plasmid</keyword>
<dbReference type="HOGENOM" id="CLU_3257364_0_0_9"/>
<organism evidence="1 2">
    <name type="scientific">Ruminococcus albus (strain ATCC 27210 / DSM 20455 / JCM 14654 / NCDO 2250 / 7)</name>
    <dbReference type="NCBI Taxonomy" id="697329"/>
    <lineage>
        <taxon>Bacteria</taxon>
        <taxon>Bacillati</taxon>
        <taxon>Bacillota</taxon>
        <taxon>Clostridia</taxon>
        <taxon>Eubacteriales</taxon>
        <taxon>Oscillospiraceae</taxon>
        <taxon>Ruminococcus</taxon>
    </lineage>
</organism>
<dbReference type="RefSeq" id="WP_013483958.1">
    <property type="nucleotide sequence ID" value="NC_014826.1"/>
</dbReference>
<evidence type="ECO:0000313" key="1">
    <source>
        <dbReference type="EMBL" id="ADU24421.1"/>
    </source>
</evidence>
<dbReference type="AlphaFoldDB" id="E6UL75"/>